<dbReference type="GO" id="GO:0006412">
    <property type="term" value="P:translation"/>
    <property type="evidence" value="ECO:0007669"/>
    <property type="project" value="InterPro"/>
</dbReference>
<keyword evidence="8" id="KW-0150">Chloroplast</keyword>
<evidence type="ECO:0000256" key="6">
    <source>
        <dbReference type="RuleBase" id="RU000561"/>
    </source>
</evidence>
<gene>
    <name evidence="5 8" type="primary">rpl20</name>
</gene>
<keyword evidence="5 7" id="KW-0699">rRNA-binding</keyword>
<evidence type="ECO:0000256" key="7">
    <source>
        <dbReference type="RuleBase" id="RU004311"/>
    </source>
</evidence>
<dbReference type="SUPFAM" id="SSF74731">
    <property type="entry name" value="Ribosomal protein L20"/>
    <property type="match status" value="1"/>
</dbReference>
<dbReference type="RefSeq" id="YP_009478318.1">
    <property type="nucleotide sequence ID" value="NC_037480.1"/>
</dbReference>
<comment type="subcellular location">
    <subcellularLocation>
        <location evidence="5">Plastid</location>
        <location evidence="5">Chloroplast</location>
    </subcellularLocation>
</comment>
<dbReference type="HAMAP" id="MF_00382">
    <property type="entry name" value="Ribosomal_bL20"/>
    <property type="match status" value="1"/>
</dbReference>
<comment type="function">
    <text evidence="5 7">Binds directly to 23S ribosomal RNA and is necessary for the in vitro assembly process of the 50S ribosomal subunit. It is not involved in the protein synthesizing functions of that subunit.</text>
</comment>
<dbReference type="InterPro" id="IPR005813">
    <property type="entry name" value="Ribosomal_bL20"/>
</dbReference>
<comment type="similarity">
    <text evidence="1 5 6">Belongs to the bacterial ribosomal protein bL20 family.</text>
</comment>
<protein>
    <recommendedName>
        <fullName evidence="4 5">Large ribosomal subunit protein bL20c</fullName>
    </recommendedName>
</protein>
<dbReference type="Gene3D" id="6.10.160.10">
    <property type="match status" value="1"/>
</dbReference>
<dbReference type="AlphaFoldDB" id="A0A2Z6BES3"/>
<evidence type="ECO:0000256" key="2">
    <source>
        <dbReference type="ARBA" id="ARBA00022980"/>
    </source>
</evidence>
<dbReference type="Gene3D" id="1.10.1900.20">
    <property type="entry name" value="Ribosomal protein L20"/>
    <property type="match status" value="1"/>
</dbReference>
<proteinExistence type="inferred from homology"/>
<dbReference type="GeneID" id="36676087"/>
<evidence type="ECO:0000256" key="1">
    <source>
        <dbReference type="ARBA" id="ARBA00007698"/>
    </source>
</evidence>
<accession>A0A2Z6BES3</accession>
<dbReference type="FunFam" id="1.10.1900.20:FF:000001">
    <property type="entry name" value="50S ribosomal protein L20"/>
    <property type="match status" value="1"/>
</dbReference>
<dbReference type="PRINTS" id="PR00062">
    <property type="entry name" value="RIBOSOMALL20"/>
</dbReference>
<dbReference type="Pfam" id="PF00453">
    <property type="entry name" value="Ribosomal_L20"/>
    <property type="match status" value="1"/>
</dbReference>
<dbReference type="InterPro" id="IPR035566">
    <property type="entry name" value="Ribosomal_protein_bL20_C"/>
</dbReference>
<geneLocation type="chloroplast" evidence="8"/>
<evidence type="ECO:0000313" key="8">
    <source>
        <dbReference type="EMBL" id="BBD20225.1"/>
    </source>
</evidence>
<dbReference type="GO" id="GO:0019843">
    <property type="term" value="F:rRNA binding"/>
    <property type="evidence" value="ECO:0007669"/>
    <property type="project" value="UniProtKB-UniRule"/>
</dbReference>
<keyword evidence="8" id="KW-0934">Plastid</keyword>
<organism evidence="8">
    <name type="scientific">Prototheca cutis</name>
    <dbReference type="NCBI Taxonomy" id="575411"/>
    <lineage>
        <taxon>Eukaryota</taxon>
        <taxon>Viridiplantae</taxon>
        <taxon>Chlorophyta</taxon>
        <taxon>core chlorophytes</taxon>
        <taxon>Trebouxiophyceae</taxon>
        <taxon>Chlorellales</taxon>
        <taxon>Chlorellaceae</taxon>
        <taxon>Prototheca</taxon>
    </lineage>
</organism>
<dbReference type="GO" id="GO:0009507">
    <property type="term" value="C:chloroplast"/>
    <property type="evidence" value="ECO:0007669"/>
    <property type="project" value="UniProtKB-SubCell"/>
</dbReference>
<dbReference type="GO" id="GO:0005840">
    <property type="term" value="C:ribosome"/>
    <property type="evidence" value="ECO:0007669"/>
    <property type="project" value="UniProtKB-KW"/>
</dbReference>
<evidence type="ECO:0000256" key="4">
    <source>
        <dbReference type="ARBA" id="ARBA00035295"/>
    </source>
</evidence>
<name>A0A2Z6BES3_9CHLO</name>
<sequence>MTRVKRSNVARKRRKKILEITKGFRGSSSRLYRTAQQKTLKALMNSYIGRRLKKREFSKIWITRLNASVRYFGLNYSNFQNQLKISKILLNKKVCSQLAIYDDIFFKKLIYFIKK</sequence>
<evidence type="ECO:0000256" key="3">
    <source>
        <dbReference type="ARBA" id="ARBA00023274"/>
    </source>
</evidence>
<keyword evidence="3 5" id="KW-0687">Ribonucleoprotein</keyword>
<keyword evidence="2 5" id="KW-0689">Ribosomal protein</keyword>
<dbReference type="GO" id="GO:0000027">
    <property type="term" value="P:ribosomal large subunit assembly"/>
    <property type="evidence" value="ECO:0007669"/>
    <property type="project" value="UniProtKB-UniRule"/>
</dbReference>
<keyword evidence="5 7" id="KW-0694">RNA-binding</keyword>
<evidence type="ECO:0000256" key="5">
    <source>
        <dbReference type="HAMAP-Rule" id="MF_00382"/>
    </source>
</evidence>
<dbReference type="NCBIfam" id="TIGR01032">
    <property type="entry name" value="rplT_bact"/>
    <property type="match status" value="1"/>
</dbReference>
<dbReference type="EMBL" id="AP018373">
    <property type="protein sequence ID" value="BBD20225.1"/>
    <property type="molecule type" value="Genomic_DNA"/>
</dbReference>
<dbReference type="CDD" id="cd07026">
    <property type="entry name" value="Ribosomal_L20"/>
    <property type="match status" value="1"/>
</dbReference>
<dbReference type="PANTHER" id="PTHR10986">
    <property type="entry name" value="39S RIBOSOMAL PROTEIN L20"/>
    <property type="match status" value="1"/>
</dbReference>
<reference evidence="8" key="1">
    <citation type="journal article" date="2018" name="Sci. Rep.">
        <title>Multiple losses of photosynthesis and convergent reductive genome evolution in the colourless green algae Prototheca.</title>
        <authorList>
            <person name="Suzuki S."/>
            <person name="Endoh R."/>
            <person name="Manabe R.I."/>
            <person name="Ohkuma M."/>
            <person name="Hirakawa Y."/>
        </authorList>
    </citation>
    <scope>NUCLEOTIDE SEQUENCE</scope>
    <source>
        <strain evidence="8">JCM 15793</strain>
    </source>
</reference>
<dbReference type="GO" id="GO:0003735">
    <property type="term" value="F:structural constituent of ribosome"/>
    <property type="evidence" value="ECO:0007669"/>
    <property type="project" value="InterPro"/>
</dbReference>
<dbReference type="GO" id="GO:1990904">
    <property type="term" value="C:ribonucleoprotein complex"/>
    <property type="evidence" value="ECO:0007669"/>
    <property type="project" value="UniProtKB-KW"/>
</dbReference>